<accession>A0A9X3S8E5</accession>
<feature type="region of interest" description="Disordered" evidence="3">
    <location>
        <begin position="139"/>
        <end position="188"/>
    </location>
</feature>
<dbReference type="Pfam" id="PF18911">
    <property type="entry name" value="PKD_4"/>
    <property type="match status" value="1"/>
</dbReference>
<feature type="domain" description="LamG-like jellyroll fold" evidence="4">
    <location>
        <begin position="255"/>
        <end position="385"/>
    </location>
</feature>
<feature type="compositionally biased region" description="Low complexity" evidence="3">
    <location>
        <begin position="1"/>
        <end position="13"/>
    </location>
</feature>
<dbReference type="RefSeq" id="WP_270046174.1">
    <property type="nucleotide sequence ID" value="NZ_JAPDOD010000081.1"/>
</dbReference>
<dbReference type="InterPro" id="IPR013783">
    <property type="entry name" value="Ig-like_fold"/>
</dbReference>
<feature type="compositionally biased region" description="Pro residues" evidence="3">
    <location>
        <begin position="14"/>
        <end position="24"/>
    </location>
</feature>
<dbReference type="Pfam" id="PF13385">
    <property type="entry name" value="Laminin_G_3"/>
    <property type="match status" value="1"/>
</dbReference>
<evidence type="ECO:0000313" key="5">
    <source>
        <dbReference type="EMBL" id="MDA0166921.1"/>
    </source>
</evidence>
<dbReference type="Gene3D" id="2.60.120.200">
    <property type="match status" value="1"/>
</dbReference>
<evidence type="ECO:0000256" key="2">
    <source>
        <dbReference type="ARBA" id="ARBA00023157"/>
    </source>
</evidence>
<keyword evidence="1" id="KW-0732">Signal</keyword>
<gene>
    <name evidence="5" type="ORF">OM076_42065</name>
</gene>
<feature type="compositionally biased region" description="Pro residues" evidence="3">
    <location>
        <begin position="144"/>
        <end position="186"/>
    </location>
</feature>
<evidence type="ECO:0000259" key="4">
    <source>
        <dbReference type="SMART" id="SM00560"/>
    </source>
</evidence>
<sequence length="395" mass="40064">TNRGINPTTSTDPNPTPTPTPTATPAPTSTATPAPTSTPTPVPTATPAPDAPAVSRWTAPTGVRVGTAATLDGTTSTGDGTLTCTWSFEDATGATVWETATGCKITKTFSIAETKYVRLTVVDADGDTNASLKSFAVDAAATPSPTPTATPSPTPTATPSPTPTATPSPTPTATPSPTATPTPPATLAPADLVASYGFDEASGTSVLDDSGKSNAGSISGGAARVSTGKHGQAIRFDGVNDQVVVKDSASLDLTTAMTLEAWVKPSALGSTWRTAVLKENGNGLAYALYANDDRGKAVGYAHTSLDYDATGSALALNAWTHIAVTYDGSTLRYFVNGVQAGSRALSGTMATGTGALKLGGNDVWGEWFKGDVDDVRVWRKPLTAAQIAADMNVDA</sequence>
<dbReference type="SUPFAM" id="SSF49299">
    <property type="entry name" value="PKD domain"/>
    <property type="match status" value="1"/>
</dbReference>
<dbReference type="GO" id="GO:0006508">
    <property type="term" value="P:proteolysis"/>
    <property type="evidence" value="ECO:0007669"/>
    <property type="project" value="TreeGrafter"/>
</dbReference>
<dbReference type="GO" id="GO:0005975">
    <property type="term" value="P:carbohydrate metabolic process"/>
    <property type="evidence" value="ECO:0007669"/>
    <property type="project" value="UniProtKB-ARBA"/>
</dbReference>
<protein>
    <submittedName>
        <fullName evidence="5">PKD domain-containing protein</fullName>
    </submittedName>
</protein>
<dbReference type="InterPro" id="IPR013320">
    <property type="entry name" value="ConA-like_dom_sf"/>
</dbReference>
<evidence type="ECO:0000256" key="3">
    <source>
        <dbReference type="SAM" id="MobiDB-lite"/>
    </source>
</evidence>
<feature type="region of interest" description="Disordered" evidence="3">
    <location>
        <begin position="1"/>
        <end position="60"/>
    </location>
</feature>
<proteinExistence type="predicted"/>
<dbReference type="Gene3D" id="2.60.40.10">
    <property type="entry name" value="Immunoglobulins"/>
    <property type="match status" value="1"/>
</dbReference>
<dbReference type="SUPFAM" id="SSF49899">
    <property type="entry name" value="Concanavalin A-like lectins/glucanases"/>
    <property type="match status" value="1"/>
</dbReference>
<dbReference type="PANTHER" id="PTHR46130:SF3">
    <property type="entry name" value="CHROMOSOME UNDETERMINED SCAFFOLD_33, WHOLE GENOME SHOTGUN SEQUENCE"/>
    <property type="match status" value="1"/>
</dbReference>
<keyword evidence="6" id="KW-1185">Reference proteome</keyword>
<dbReference type="SMART" id="SM00560">
    <property type="entry name" value="LamGL"/>
    <property type="match status" value="1"/>
</dbReference>
<dbReference type="InterPro" id="IPR043543">
    <property type="entry name" value="PAPPA/PAPPA2"/>
</dbReference>
<dbReference type="InterPro" id="IPR006558">
    <property type="entry name" value="LamG-like"/>
</dbReference>
<dbReference type="Proteomes" id="UP001149140">
    <property type="component" value="Unassembled WGS sequence"/>
</dbReference>
<organism evidence="5 6">
    <name type="scientific">Solirubrobacter ginsenosidimutans</name>
    <dbReference type="NCBI Taxonomy" id="490573"/>
    <lineage>
        <taxon>Bacteria</taxon>
        <taxon>Bacillati</taxon>
        <taxon>Actinomycetota</taxon>
        <taxon>Thermoleophilia</taxon>
        <taxon>Solirubrobacterales</taxon>
        <taxon>Solirubrobacteraceae</taxon>
        <taxon>Solirubrobacter</taxon>
    </lineage>
</organism>
<evidence type="ECO:0000313" key="6">
    <source>
        <dbReference type="Proteomes" id="UP001149140"/>
    </source>
</evidence>
<feature type="compositionally biased region" description="Low complexity" evidence="3">
    <location>
        <begin position="25"/>
        <end position="35"/>
    </location>
</feature>
<comment type="caution">
    <text evidence="5">The sequence shown here is derived from an EMBL/GenBank/DDBJ whole genome shotgun (WGS) entry which is preliminary data.</text>
</comment>
<dbReference type="EMBL" id="JAPDOD010000081">
    <property type="protein sequence ID" value="MDA0166921.1"/>
    <property type="molecule type" value="Genomic_DNA"/>
</dbReference>
<dbReference type="GO" id="GO:0004222">
    <property type="term" value="F:metalloendopeptidase activity"/>
    <property type="evidence" value="ECO:0007669"/>
    <property type="project" value="TreeGrafter"/>
</dbReference>
<dbReference type="PANTHER" id="PTHR46130">
    <property type="entry name" value="LAMGL DOMAIN-CONTAINING PROTEIN"/>
    <property type="match status" value="1"/>
</dbReference>
<feature type="non-terminal residue" evidence="5">
    <location>
        <position position="1"/>
    </location>
</feature>
<feature type="compositionally biased region" description="Pro residues" evidence="3">
    <location>
        <begin position="36"/>
        <end position="50"/>
    </location>
</feature>
<keyword evidence="2" id="KW-1015">Disulfide bond</keyword>
<dbReference type="GO" id="GO:0005615">
    <property type="term" value="C:extracellular space"/>
    <property type="evidence" value="ECO:0007669"/>
    <property type="project" value="TreeGrafter"/>
</dbReference>
<dbReference type="GO" id="GO:0007166">
    <property type="term" value="P:cell surface receptor signaling pathway"/>
    <property type="evidence" value="ECO:0007669"/>
    <property type="project" value="TreeGrafter"/>
</dbReference>
<evidence type="ECO:0000256" key="1">
    <source>
        <dbReference type="ARBA" id="ARBA00022729"/>
    </source>
</evidence>
<dbReference type="AlphaFoldDB" id="A0A9X3S8E5"/>
<dbReference type="PRINTS" id="PR01217">
    <property type="entry name" value="PRICHEXTENSN"/>
</dbReference>
<dbReference type="InterPro" id="IPR000601">
    <property type="entry name" value="PKD_dom"/>
</dbReference>
<reference evidence="5" key="1">
    <citation type="submission" date="2022-10" db="EMBL/GenBank/DDBJ databases">
        <title>The WGS of Solirubrobacter ginsenosidimutans DSM 21036.</title>
        <authorList>
            <person name="Jiang Z."/>
        </authorList>
    </citation>
    <scope>NUCLEOTIDE SEQUENCE</scope>
    <source>
        <strain evidence="5">DSM 21036</strain>
    </source>
</reference>
<dbReference type="InterPro" id="IPR035986">
    <property type="entry name" value="PKD_dom_sf"/>
</dbReference>
<name>A0A9X3S8E5_9ACTN</name>